<dbReference type="PANTHER" id="PTHR31350:SF27">
    <property type="entry name" value="HEMIMETHYLATED DNA-BINDING DOMAIN-CONTAINING PROTEIN"/>
    <property type="match status" value="1"/>
</dbReference>
<keyword evidence="4" id="KW-1185">Reference proteome</keyword>
<feature type="compositionally biased region" description="Low complexity" evidence="1">
    <location>
        <begin position="623"/>
        <end position="636"/>
    </location>
</feature>
<accession>A0A316UGR2</accession>
<dbReference type="NCBIfam" id="TIGR02097">
    <property type="entry name" value="yccV"/>
    <property type="match status" value="1"/>
</dbReference>
<dbReference type="PANTHER" id="PTHR31350">
    <property type="entry name" value="SI:DKEY-261L7.2"/>
    <property type="match status" value="1"/>
</dbReference>
<dbReference type="Proteomes" id="UP000245884">
    <property type="component" value="Unassembled WGS sequence"/>
</dbReference>
<evidence type="ECO:0000259" key="2">
    <source>
        <dbReference type="PROSITE" id="PS50181"/>
    </source>
</evidence>
<dbReference type="SMART" id="SM00992">
    <property type="entry name" value="YccV-like"/>
    <property type="match status" value="1"/>
</dbReference>
<reference evidence="3 4" key="1">
    <citation type="journal article" date="2018" name="Mol. Biol. Evol.">
        <title>Broad Genomic Sampling Reveals a Smut Pathogenic Ancestry of the Fungal Clade Ustilaginomycotina.</title>
        <authorList>
            <person name="Kijpornyongpan T."/>
            <person name="Mondo S.J."/>
            <person name="Barry K."/>
            <person name="Sandor L."/>
            <person name="Lee J."/>
            <person name="Lipzen A."/>
            <person name="Pangilinan J."/>
            <person name="LaButti K."/>
            <person name="Hainaut M."/>
            <person name="Henrissat B."/>
            <person name="Grigoriev I.V."/>
            <person name="Spatafora J.W."/>
            <person name="Aime M.C."/>
        </authorList>
    </citation>
    <scope>NUCLEOTIDE SEQUENCE [LARGE SCALE GENOMIC DNA]</scope>
    <source>
        <strain evidence="3 4">MCA 5214</strain>
    </source>
</reference>
<dbReference type="PROSITE" id="PS50181">
    <property type="entry name" value="FBOX"/>
    <property type="match status" value="1"/>
</dbReference>
<dbReference type="STRING" id="1569628.A0A316UGR2"/>
<dbReference type="GO" id="GO:0003677">
    <property type="term" value="F:DNA binding"/>
    <property type="evidence" value="ECO:0007669"/>
    <property type="project" value="InterPro"/>
</dbReference>
<gene>
    <name evidence="3" type="ORF">BDZ90DRAFT_263283</name>
</gene>
<dbReference type="InterPro" id="IPR036047">
    <property type="entry name" value="F-box-like_dom_sf"/>
</dbReference>
<evidence type="ECO:0000256" key="1">
    <source>
        <dbReference type="SAM" id="MobiDB-lite"/>
    </source>
</evidence>
<dbReference type="SUPFAM" id="SSF141255">
    <property type="entry name" value="YccV-like"/>
    <property type="match status" value="1"/>
</dbReference>
<dbReference type="OrthoDB" id="28868at2759"/>
<sequence length="1004" mass="111511">MPPSSSLSAVAVPPILHLPPEVLMGILADLENPLDLYHISLTSRAFQALASNQRLWEAHYWRFYRAQYKSKDPIQQALARRRTAQRQATMFEWLFAASSYPSSLCLEPLEVIDSSTLDKLTDLMVATADRLNCFTSRVVGVRLSQRGTMRDRMHNYFTRILDCGKIEVNELIQYLSRLFCHFLSNNTFTRDSVAFLPLLRDGDCRDNGIQATARQLPDFRLLFATRMNQDNQLIMDLSAVRDPSKDLIRKLLRLAERYGEDAKELLAALASDQQLTASNIDQMLSPSAPSKWPRAIDVHHRAGSGSSQLLLSNCFSLGYVAQRLLGYLQRCEAISSLRSLKNRWSVNARQRSSKMVQVSPRIFVCVKDDCAEGEAELPPPTLKERAARCCTGLEEAMEDLALFRGGERSEMREYLDTLALFLWANMKSLDRLSAAHRAAGSTSHSQSSDEEETDYPEGSTRQLVWRMLDTMQDLGFAHVKSYHSDTEDHFPHIALWCPAYRQTMPINYVSIFCSVARRLGITAAPTIICDMPIILVIEEGAEPRQWPGSGDPEKKEWGRFFIDPREKDCIIEAKDIKASLLREGLVSGGESAIEKMMEPATPLDILPRTASTIMDAAQRLEQGDSSTDSDNDSNNGGDVGEIGSPSVSPSLSPSSFTPTAENGNSLAALGEYLDGRRSSLPWPLYPPLLNSTAARVPSMKAEIPRAHSHTAREDAEYSAWWLKSTLRPDDFEGGREGMSMAMGRFIPGHAGGYYAIDSAFFLETLAGRSGKGLAAALVWSDPSLQDLEDADVIRLLEERIFGYEKQPSPGIGGQGAGSEALRSGPGGMSSELLSRAYPGNERVEHRVGTVFTHRVMGYRGVIVGWDRDCAAEGGWIIQIDQEGGKDQPFYHIVAEDGSRRYVAQCNVEPAHIPAGSTTKQAAAILRLYAPLFNNNVRLLGEAFRSVEIIMGDIDKGQQEGRGKKKKKGVKRWQTAAAAQAPAKGQNGYLRMTMTQWMKEAWPHD</sequence>
<name>A0A316UGR2_9BASI</name>
<evidence type="ECO:0000313" key="4">
    <source>
        <dbReference type="Proteomes" id="UP000245884"/>
    </source>
</evidence>
<dbReference type="SUPFAM" id="SSF81383">
    <property type="entry name" value="F-box domain"/>
    <property type="match status" value="1"/>
</dbReference>
<protein>
    <recommendedName>
        <fullName evidence="2">F-box domain-containing protein</fullName>
    </recommendedName>
</protein>
<dbReference type="InterPro" id="IPR001810">
    <property type="entry name" value="F-box_dom"/>
</dbReference>
<feature type="region of interest" description="Disordered" evidence="1">
    <location>
        <begin position="806"/>
        <end position="828"/>
    </location>
</feature>
<feature type="domain" description="F-box" evidence="2">
    <location>
        <begin position="12"/>
        <end position="59"/>
    </location>
</feature>
<dbReference type="InterPro" id="IPR036623">
    <property type="entry name" value="Hemimethylated_DNA-bd_sf"/>
</dbReference>
<dbReference type="GeneID" id="37030417"/>
<dbReference type="Gene3D" id="1.20.1280.50">
    <property type="match status" value="1"/>
</dbReference>
<proteinExistence type="predicted"/>
<dbReference type="InterPro" id="IPR011722">
    <property type="entry name" value="Hemimethylated_DNA-bd_dom"/>
</dbReference>
<dbReference type="Pfam" id="PF12937">
    <property type="entry name" value="F-box-like"/>
    <property type="match status" value="1"/>
</dbReference>
<feature type="compositionally biased region" description="Low complexity" evidence="1">
    <location>
        <begin position="644"/>
        <end position="655"/>
    </location>
</feature>
<dbReference type="Pfam" id="PF08755">
    <property type="entry name" value="YccV-like"/>
    <property type="match status" value="1"/>
</dbReference>
<dbReference type="AlphaFoldDB" id="A0A316UGR2"/>
<feature type="region of interest" description="Disordered" evidence="1">
    <location>
        <begin position="438"/>
        <end position="458"/>
    </location>
</feature>
<dbReference type="RefSeq" id="XP_025359051.1">
    <property type="nucleotide sequence ID" value="XM_025508594.1"/>
</dbReference>
<dbReference type="Gene3D" id="2.30.30.390">
    <property type="entry name" value="Hemimethylated DNA-binding domain"/>
    <property type="match status" value="1"/>
</dbReference>
<organism evidence="3 4">
    <name type="scientific">Jaminaea rosea</name>
    <dbReference type="NCBI Taxonomy" id="1569628"/>
    <lineage>
        <taxon>Eukaryota</taxon>
        <taxon>Fungi</taxon>
        <taxon>Dikarya</taxon>
        <taxon>Basidiomycota</taxon>
        <taxon>Ustilaginomycotina</taxon>
        <taxon>Exobasidiomycetes</taxon>
        <taxon>Microstromatales</taxon>
        <taxon>Microstromatales incertae sedis</taxon>
        <taxon>Jaminaea</taxon>
    </lineage>
</organism>
<dbReference type="EMBL" id="KZ819681">
    <property type="protein sequence ID" value="PWN24439.1"/>
    <property type="molecule type" value="Genomic_DNA"/>
</dbReference>
<evidence type="ECO:0000313" key="3">
    <source>
        <dbReference type="EMBL" id="PWN24439.1"/>
    </source>
</evidence>
<feature type="region of interest" description="Disordered" evidence="1">
    <location>
        <begin position="620"/>
        <end position="659"/>
    </location>
</feature>